<proteinExistence type="predicted"/>
<organism evidence="2 3">
    <name type="scientific">Glaciihabitans tibetensis</name>
    <dbReference type="NCBI Taxonomy" id="1266600"/>
    <lineage>
        <taxon>Bacteria</taxon>
        <taxon>Bacillati</taxon>
        <taxon>Actinomycetota</taxon>
        <taxon>Actinomycetes</taxon>
        <taxon>Micrococcales</taxon>
        <taxon>Microbacteriaceae</taxon>
        <taxon>Glaciihabitans</taxon>
    </lineage>
</organism>
<name>A0A2T0VBL3_9MICO</name>
<feature type="region of interest" description="Disordered" evidence="1">
    <location>
        <begin position="44"/>
        <end position="70"/>
    </location>
</feature>
<evidence type="ECO:0000313" key="3">
    <source>
        <dbReference type="Proteomes" id="UP000237983"/>
    </source>
</evidence>
<gene>
    <name evidence="2" type="ORF">B0I08_106158</name>
</gene>
<dbReference type="Proteomes" id="UP000237983">
    <property type="component" value="Unassembled WGS sequence"/>
</dbReference>
<evidence type="ECO:0000256" key="1">
    <source>
        <dbReference type="SAM" id="MobiDB-lite"/>
    </source>
</evidence>
<dbReference type="OrthoDB" id="3267972at2"/>
<evidence type="ECO:0000313" key="2">
    <source>
        <dbReference type="EMBL" id="PRY67551.1"/>
    </source>
</evidence>
<accession>A0A2T0VBL3</accession>
<dbReference type="EMBL" id="PVTL01000006">
    <property type="protein sequence ID" value="PRY67551.1"/>
    <property type="molecule type" value="Genomic_DNA"/>
</dbReference>
<sequence>MAGFGDMMKKAQNLLGDEKVQKHLKSEKAEGISDTVLDRASDIAKKVSGGKHNDKIDGARDQADKRLGNE</sequence>
<dbReference type="AlphaFoldDB" id="A0A2T0VBL3"/>
<dbReference type="RefSeq" id="WP_106213220.1">
    <property type="nucleotide sequence ID" value="NZ_PVTL01000006.1"/>
</dbReference>
<reference evidence="2 3" key="1">
    <citation type="submission" date="2018-03" db="EMBL/GenBank/DDBJ databases">
        <title>Genomic Encyclopedia of Type Strains, Phase III (KMG-III): the genomes of soil and plant-associated and newly described type strains.</title>
        <authorList>
            <person name="Whitman W."/>
        </authorList>
    </citation>
    <scope>NUCLEOTIDE SEQUENCE [LARGE SCALE GENOMIC DNA]</scope>
    <source>
        <strain evidence="2 3">CGMCC 1.12484</strain>
    </source>
</reference>
<comment type="caution">
    <text evidence="2">The sequence shown here is derived from an EMBL/GenBank/DDBJ whole genome shotgun (WGS) entry which is preliminary data.</text>
</comment>
<protein>
    <submittedName>
        <fullName evidence="2">Antitoxin protein of toxin-antitoxin system</fullName>
    </submittedName>
</protein>
<keyword evidence="3" id="KW-1185">Reference proteome</keyword>
<dbReference type="Pfam" id="PF14013">
    <property type="entry name" value="MT0933_antitox"/>
    <property type="match status" value="1"/>
</dbReference>
<dbReference type="InterPro" id="IPR028037">
    <property type="entry name" value="Antitoxin_Rv0909/MT0933"/>
</dbReference>